<dbReference type="Proteomes" id="UP000077115">
    <property type="component" value="Unassembled WGS sequence"/>
</dbReference>
<keyword evidence="6 19" id="KW-0436">Ligase</keyword>
<evidence type="ECO:0000256" key="1">
    <source>
        <dbReference type="ARBA" id="ARBA00001947"/>
    </source>
</evidence>
<evidence type="ECO:0000256" key="13">
    <source>
        <dbReference type="ARBA" id="ARBA00031499"/>
    </source>
</evidence>
<dbReference type="SUPFAM" id="SSF47323">
    <property type="entry name" value="Anticodon-binding domain of a subclass of class I aminoacyl-tRNA synthetases"/>
    <property type="match status" value="1"/>
</dbReference>
<dbReference type="GO" id="GO:0005524">
    <property type="term" value="F:ATP binding"/>
    <property type="evidence" value="ECO:0007669"/>
    <property type="project" value="UniProtKB-KW"/>
</dbReference>
<dbReference type="EC" id="6.1.1.16" evidence="4"/>
<accession>A0A177WZ89</accession>
<dbReference type="InterPro" id="IPR009080">
    <property type="entry name" value="tRNAsynth_Ia_anticodon-bd"/>
</dbReference>
<comment type="subunit">
    <text evidence="3">Homodimer.</text>
</comment>
<dbReference type="OrthoDB" id="438179at2759"/>
<evidence type="ECO:0000256" key="3">
    <source>
        <dbReference type="ARBA" id="ARBA00011738"/>
    </source>
</evidence>
<dbReference type="GO" id="GO:0006423">
    <property type="term" value="P:cysteinyl-tRNA aminoacylation"/>
    <property type="evidence" value="ECO:0007669"/>
    <property type="project" value="InterPro"/>
</dbReference>
<dbReference type="PANTHER" id="PTHR10890">
    <property type="entry name" value="CYSTEINYL-TRNA SYNTHETASE"/>
    <property type="match status" value="1"/>
</dbReference>
<dbReference type="Pfam" id="PF01406">
    <property type="entry name" value="tRNA-synt_1e"/>
    <property type="match status" value="1"/>
</dbReference>
<evidence type="ECO:0000256" key="2">
    <source>
        <dbReference type="ARBA" id="ARBA00004496"/>
    </source>
</evidence>
<dbReference type="CDD" id="cd00672">
    <property type="entry name" value="CysRS_core"/>
    <property type="match status" value="1"/>
</dbReference>
<dbReference type="AlphaFoldDB" id="A0A177WZ89"/>
<dbReference type="InterPro" id="IPR024909">
    <property type="entry name" value="Cys-tRNA/MSH_ligase"/>
</dbReference>
<keyword evidence="5" id="KW-0963">Cytoplasm</keyword>
<dbReference type="FunFam" id="3.40.50.620:FF:000027">
    <property type="entry name" value="Cysteine--tRNA ligase, cytoplasmic"/>
    <property type="match status" value="1"/>
</dbReference>
<dbReference type="NCBIfam" id="TIGR00435">
    <property type="entry name" value="cysS"/>
    <property type="match status" value="1"/>
</dbReference>
<keyword evidence="8" id="KW-0547">Nucleotide-binding</keyword>
<evidence type="ECO:0000256" key="5">
    <source>
        <dbReference type="ARBA" id="ARBA00022490"/>
    </source>
</evidence>
<gene>
    <name evidence="19" type="ORF">BDEG_28130</name>
</gene>
<evidence type="ECO:0000256" key="9">
    <source>
        <dbReference type="ARBA" id="ARBA00022833"/>
    </source>
</evidence>
<comment type="cofactor">
    <cofactor evidence="1">
        <name>Zn(2+)</name>
        <dbReference type="ChEBI" id="CHEBI:29105"/>
    </cofactor>
</comment>
<name>A0A177WZ89_BATDL</name>
<dbReference type="EMBL" id="DS022314">
    <property type="protein sequence ID" value="OAJ44955.1"/>
    <property type="molecule type" value="Genomic_DNA"/>
</dbReference>
<evidence type="ECO:0000313" key="20">
    <source>
        <dbReference type="Proteomes" id="UP000077115"/>
    </source>
</evidence>
<sequence length="766" mass="87322">MTSSAAPIRQPDWHIPAGTTVPRLYINNSLTRKKELFVPEKGRRVTWYSCGPTVYDKSHVGHARTFFSFDIVRRIMSEYFGYDLQYVMNITDIDDKIIVSARQKYLFAKYKEANPVLNESVIVKAELGWHYFVNQRFEKYMKDAANNWAEFVSEFEAGKLVGAADDVKFGLYYKTAISSRDALAKAKSGNMCINDFYLALQDPLSLFIDSQEGAKTTDQQIFRDYAAYWEADFFHDMDSLNIRRPDVLTRVSEYIPEIIAFVQKIMSNGYAYEFDGSVYFDTVCFDRSDKHSYAKIEPWSAGNVKLVQEGEGDLTADTSGKRNISDFALWKSSKPGEPSWSSPWGEGRPGWHIECSAMAGCVLGEKIDIHSGGIDLTFPHHDNELAQSEGHFGCTQWVNYFMHTGHLHIEGQKMSKSLKNFISIKEALEQSTAQQIRIMYLLHHWDSTLDWSAGSLSEARTIEVSINNFLALVKALAQEEKFKERVISETHNYGSAEKELMDVLFQKQEAIYAALADSFNTPLAMTELRQLISVSNQYYQTKNKVKATPNIAILAKIGVYVTKLLRTFGVYPDINPEFGAPVTEGAQNSEEALMPYLRVLSSFRDAVRELAQAKADPVEFLKLSDRLRDMDLFELGVILDDKEGTLLYCFLVMLDGKALVKIVDRKTLMSQRKAIQDKELERQRDKEERLKIQAQKKAERLEKGRMPPSQMFKTAEFSAWDEQGMPTLDKEGVEITKSRRKRLDKDYAIQTKLHAEFLAGADSEKA</sequence>
<evidence type="ECO:0000256" key="10">
    <source>
        <dbReference type="ARBA" id="ARBA00022840"/>
    </source>
</evidence>
<evidence type="ECO:0000256" key="4">
    <source>
        <dbReference type="ARBA" id="ARBA00012832"/>
    </source>
</evidence>
<keyword evidence="11" id="KW-0648">Protein biosynthesis</keyword>
<dbReference type="GO" id="GO:0005737">
    <property type="term" value="C:cytoplasm"/>
    <property type="evidence" value="ECO:0007669"/>
    <property type="project" value="UniProtKB-SubCell"/>
</dbReference>
<dbReference type="eggNOG" id="KOG2007">
    <property type="taxonomic scope" value="Eukaryota"/>
</dbReference>
<evidence type="ECO:0000256" key="14">
    <source>
        <dbReference type="ARBA" id="ARBA00037196"/>
    </source>
</evidence>
<keyword evidence="7" id="KW-0479">Metal-binding</keyword>
<dbReference type="GO" id="GO:0046872">
    <property type="term" value="F:metal ion binding"/>
    <property type="evidence" value="ECO:0007669"/>
    <property type="project" value="UniProtKB-KW"/>
</dbReference>
<evidence type="ECO:0000256" key="7">
    <source>
        <dbReference type="ARBA" id="ARBA00022723"/>
    </source>
</evidence>
<dbReference type="HAMAP" id="MF_00041">
    <property type="entry name" value="Cys_tRNA_synth"/>
    <property type="match status" value="1"/>
</dbReference>
<evidence type="ECO:0000259" key="18">
    <source>
        <dbReference type="Pfam" id="PF01406"/>
    </source>
</evidence>
<evidence type="ECO:0000256" key="11">
    <source>
        <dbReference type="ARBA" id="ARBA00022917"/>
    </source>
</evidence>
<evidence type="ECO:0000256" key="17">
    <source>
        <dbReference type="SAM" id="Coils"/>
    </source>
</evidence>
<organism evidence="19 20">
    <name type="scientific">Batrachochytrium dendrobatidis (strain JEL423)</name>
    <dbReference type="NCBI Taxonomy" id="403673"/>
    <lineage>
        <taxon>Eukaryota</taxon>
        <taxon>Fungi</taxon>
        <taxon>Fungi incertae sedis</taxon>
        <taxon>Chytridiomycota</taxon>
        <taxon>Chytridiomycota incertae sedis</taxon>
        <taxon>Chytridiomycetes</taxon>
        <taxon>Rhizophydiales</taxon>
        <taxon>Rhizophydiales incertae sedis</taxon>
        <taxon>Batrachochytrium</taxon>
    </lineage>
</organism>
<reference evidence="19 20" key="1">
    <citation type="submission" date="2006-10" db="EMBL/GenBank/DDBJ databases">
        <title>The Genome Sequence of Batrachochytrium dendrobatidis JEL423.</title>
        <authorList>
            <consortium name="The Broad Institute Genome Sequencing Platform"/>
            <person name="Birren B."/>
            <person name="Lander E."/>
            <person name="Galagan J."/>
            <person name="Cuomo C."/>
            <person name="Devon K."/>
            <person name="Jaffe D."/>
            <person name="Butler J."/>
            <person name="Alvarez P."/>
            <person name="Gnerre S."/>
            <person name="Grabherr M."/>
            <person name="Kleber M."/>
            <person name="Mauceli E."/>
            <person name="Brockman W."/>
            <person name="Young S."/>
            <person name="LaButti K."/>
            <person name="Sykes S."/>
            <person name="DeCaprio D."/>
            <person name="Crawford M."/>
            <person name="Koehrsen M."/>
            <person name="Engels R."/>
            <person name="Montgomery P."/>
            <person name="Pearson M."/>
            <person name="Howarth C."/>
            <person name="Larson L."/>
            <person name="White J."/>
            <person name="O'Leary S."/>
            <person name="Kodira C."/>
            <person name="Zeng Q."/>
            <person name="Yandava C."/>
            <person name="Alvarado L."/>
            <person name="Longcore J."/>
            <person name="James T."/>
        </authorList>
    </citation>
    <scope>NUCLEOTIDE SEQUENCE [LARGE SCALE GENOMIC DNA]</scope>
    <source>
        <strain evidence="19 20">JEL423</strain>
    </source>
</reference>
<dbReference type="InterPro" id="IPR014729">
    <property type="entry name" value="Rossmann-like_a/b/a_fold"/>
</dbReference>
<evidence type="ECO:0000256" key="16">
    <source>
        <dbReference type="ARBA" id="ARBA00048159"/>
    </source>
</evidence>
<keyword evidence="10" id="KW-0067">ATP-binding</keyword>
<comment type="catalytic activity">
    <reaction evidence="16">
        <text>tRNA(Cys) + L-cysteine + ATP = L-cysteinyl-tRNA(Cys) + AMP + diphosphate</text>
        <dbReference type="Rhea" id="RHEA:17773"/>
        <dbReference type="Rhea" id="RHEA-COMP:9661"/>
        <dbReference type="Rhea" id="RHEA-COMP:9679"/>
        <dbReference type="ChEBI" id="CHEBI:30616"/>
        <dbReference type="ChEBI" id="CHEBI:33019"/>
        <dbReference type="ChEBI" id="CHEBI:35235"/>
        <dbReference type="ChEBI" id="CHEBI:78442"/>
        <dbReference type="ChEBI" id="CHEBI:78517"/>
        <dbReference type="ChEBI" id="CHEBI:456215"/>
        <dbReference type="EC" id="6.1.1.16"/>
    </reaction>
    <physiologicalReaction direction="left-to-right" evidence="16">
        <dbReference type="Rhea" id="RHEA:17774"/>
    </physiologicalReaction>
</comment>
<dbReference type="InterPro" id="IPR032678">
    <property type="entry name" value="tRNA-synt_1_cat_dom"/>
</dbReference>
<keyword evidence="17" id="KW-0175">Coiled coil</keyword>
<dbReference type="PRINTS" id="PR00983">
    <property type="entry name" value="TRNASYNTHCYS"/>
</dbReference>
<keyword evidence="9" id="KW-0862">Zinc</keyword>
<feature type="coiled-coil region" evidence="17">
    <location>
        <begin position="668"/>
        <end position="704"/>
    </location>
</feature>
<protein>
    <recommendedName>
        <fullName evidence="15">Cysteine--tRNA ligase, cytoplasmic</fullName>
        <ecNumber evidence="4">6.1.1.16</ecNumber>
    </recommendedName>
    <alternativeName>
        <fullName evidence="13">Cysteinyl-tRNA synthetase</fullName>
    </alternativeName>
</protein>
<keyword evidence="12" id="KW-0030">Aminoacyl-tRNA synthetase</keyword>
<comment type="function">
    <text evidence="14">Catalyzes the ATP-dependent ligation of cysteine to tRNA(Cys).</text>
</comment>
<evidence type="ECO:0000256" key="6">
    <source>
        <dbReference type="ARBA" id="ARBA00022598"/>
    </source>
</evidence>
<dbReference type="VEuPathDB" id="FungiDB:BDEG_28130"/>
<dbReference type="FunFam" id="3.40.50.620:FF:000228">
    <property type="entry name" value="Cysteinyl-tRNA synthetase"/>
    <property type="match status" value="1"/>
</dbReference>
<evidence type="ECO:0000256" key="8">
    <source>
        <dbReference type="ARBA" id="ARBA00022741"/>
    </source>
</evidence>
<reference evidence="19 20" key="2">
    <citation type="submission" date="2016-05" db="EMBL/GenBank/DDBJ databases">
        <title>Lineage-specific infection strategies underlie the spectrum of fungal disease in amphibians.</title>
        <authorList>
            <person name="Cuomo C.A."/>
            <person name="Farrer R.A."/>
            <person name="James T."/>
            <person name="Longcore J."/>
            <person name="Birren B."/>
        </authorList>
    </citation>
    <scope>NUCLEOTIDE SEQUENCE [LARGE SCALE GENOMIC DNA]</scope>
    <source>
        <strain evidence="19 20">JEL423</strain>
    </source>
</reference>
<dbReference type="Gene3D" id="1.20.120.1910">
    <property type="entry name" value="Cysteine-tRNA ligase, C-terminal anti-codon recognition domain"/>
    <property type="match status" value="1"/>
</dbReference>
<dbReference type="InterPro" id="IPR015803">
    <property type="entry name" value="Cys-tRNA-ligase"/>
</dbReference>
<comment type="subcellular location">
    <subcellularLocation>
        <location evidence="2">Cytoplasm</location>
    </subcellularLocation>
</comment>
<dbReference type="Gene3D" id="3.40.50.620">
    <property type="entry name" value="HUPs"/>
    <property type="match status" value="2"/>
</dbReference>
<dbReference type="PANTHER" id="PTHR10890:SF3">
    <property type="entry name" value="CYSTEINE--TRNA LIGASE, CYTOPLASMIC"/>
    <property type="match status" value="1"/>
</dbReference>
<proteinExistence type="inferred from homology"/>
<dbReference type="GO" id="GO:0004817">
    <property type="term" value="F:cysteine-tRNA ligase activity"/>
    <property type="evidence" value="ECO:0007669"/>
    <property type="project" value="UniProtKB-EC"/>
</dbReference>
<evidence type="ECO:0000256" key="15">
    <source>
        <dbReference type="ARBA" id="ARBA00039362"/>
    </source>
</evidence>
<evidence type="ECO:0000256" key="12">
    <source>
        <dbReference type="ARBA" id="ARBA00023146"/>
    </source>
</evidence>
<evidence type="ECO:0000313" key="19">
    <source>
        <dbReference type="EMBL" id="OAJ44955.1"/>
    </source>
</evidence>
<dbReference type="SUPFAM" id="SSF52374">
    <property type="entry name" value="Nucleotidylyl transferase"/>
    <property type="match status" value="1"/>
</dbReference>
<dbReference type="FunFam" id="1.20.120.1910:FF:000005">
    <property type="entry name" value="Cysteine-tRNA ligase, putative"/>
    <property type="match status" value="1"/>
</dbReference>
<dbReference type="STRING" id="403673.A0A177WZ89"/>
<feature type="domain" description="tRNA synthetases class I catalytic" evidence="18">
    <location>
        <begin position="38"/>
        <end position="460"/>
    </location>
</feature>